<evidence type="ECO:0000313" key="2">
    <source>
        <dbReference type="Proteomes" id="UP001198200"/>
    </source>
</evidence>
<dbReference type="EMBL" id="JAJEQN010000001">
    <property type="protein sequence ID" value="MCC2220091.1"/>
    <property type="molecule type" value="Genomic_DNA"/>
</dbReference>
<proteinExistence type="predicted"/>
<gene>
    <name evidence="1" type="ORF">LKD48_00305</name>
</gene>
<dbReference type="GO" id="GO:0016616">
    <property type="term" value="F:oxidoreductase activity, acting on the CH-OH group of donors, NAD or NADP as acceptor"/>
    <property type="evidence" value="ECO:0007669"/>
    <property type="project" value="TreeGrafter"/>
</dbReference>
<accession>A0AAE3JAK2</accession>
<dbReference type="PANTHER" id="PTHR45458:SF1">
    <property type="entry name" value="SHORT CHAIN DEHYDROGENASE"/>
    <property type="match status" value="1"/>
</dbReference>
<dbReference type="Pfam" id="PF00106">
    <property type="entry name" value="adh_short"/>
    <property type="match status" value="1"/>
</dbReference>
<dbReference type="Gene3D" id="3.40.50.720">
    <property type="entry name" value="NAD(P)-binding Rossmann-like Domain"/>
    <property type="match status" value="1"/>
</dbReference>
<dbReference type="PANTHER" id="PTHR45458">
    <property type="entry name" value="SHORT-CHAIN DEHYDROGENASE/REDUCTASE SDR"/>
    <property type="match status" value="1"/>
</dbReference>
<dbReference type="RefSeq" id="WP_308730794.1">
    <property type="nucleotide sequence ID" value="NZ_JAJEQN010000001.1"/>
</dbReference>
<name>A0AAE3JAK2_9FIRM</name>
<protein>
    <submittedName>
        <fullName evidence="1">SDR family NAD(P)-dependent oxidoreductase</fullName>
    </submittedName>
</protein>
<dbReference type="InterPro" id="IPR036291">
    <property type="entry name" value="NAD(P)-bd_dom_sf"/>
</dbReference>
<dbReference type="InterPro" id="IPR002347">
    <property type="entry name" value="SDR_fam"/>
</dbReference>
<evidence type="ECO:0000313" key="1">
    <source>
        <dbReference type="EMBL" id="MCC2220091.1"/>
    </source>
</evidence>
<comment type="caution">
    <text evidence="1">The sequence shown here is derived from an EMBL/GenBank/DDBJ whole genome shotgun (WGS) entry which is preliminary data.</text>
</comment>
<reference evidence="1 2" key="1">
    <citation type="submission" date="2021-10" db="EMBL/GenBank/DDBJ databases">
        <title>Anaerobic single-cell dispensing facilitates the cultivation of human gut bacteria.</title>
        <authorList>
            <person name="Afrizal A."/>
        </authorList>
    </citation>
    <scope>NUCLEOTIDE SEQUENCE [LARGE SCALE GENOMIC DNA]</scope>
    <source>
        <strain evidence="1 2">CLA-AA-H224</strain>
    </source>
</reference>
<sequence>MNTISPEVKTALVTGTDHGVGFSLAKKLLLRGYFVIAVRIDETEKQIDALQSLYPNQMAIVCADIGSDESVFKASNDIKNMTDHIDLLINCAGILGDMNKNLGDDLDFDEISRVINVNAIGTLRVTNALSLLVLNSTEKTIVNISSEAGSIADCERTGWFGYCMSKAANNMQSALVHNNIRKLGGKVFAIHPGHVATYMRGHLDTTAKITPDVSAEGILHVVLDMPHPINSRPLYLDYTGKELPW</sequence>
<keyword evidence="2" id="KW-1185">Reference proteome</keyword>
<dbReference type="PRINTS" id="PR00081">
    <property type="entry name" value="GDHRDH"/>
</dbReference>
<dbReference type="InterPro" id="IPR052184">
    <property type="entry name" value="SDR_enzymes"/>
</dbReference>
<organism evidence="1 2">
    <name type="scientific">Anthropogastromicrobium aceti</name>
    <dbReference type="NCBI Taxonomy" id="2981768"/>
    <lineage>
        <taxon>Bacteria</taxon>
        <taxon>Bacillati</taxon>
        <taxon>Bacillota</taxon>
        <taxon>Clostridia</taxon>
        <taxon>Lachnospirales</taxon>
        <taxon>Lachnospiraceae</taxon>
        <taxon>Anthropogastromicrobium</taxon>
    </lineage>
</organism>
<dbReference type="AlphaFoldDB" id="A0AAE3JAK2"/>
<dbReference type="Proteomes" id="UP001198200">
    <property type="component" value="Unassembled WGS sequence"/>
</dbReference>
<dbReference type="SUPFAM" id="SSF51735">
    <property type="entry name" value="NAD(P)-binding Rossmann-fold domains"/>
    <property type="match status" value="1"/>
</dbReference>